<dbReference type="AlphaFoldDB" id="A0A1Q9E5P7"/>
<gene>
    <name evidence="1" type="ORF">AK812_SmicGene14344</name>
</gene>
<comment type="caution">
    <text evidence="1">The sequence shown here is derived from an EMBL/GenBank/DDBJ whole genome shotgun (WGS) entry which is preliminary data.</text>
</comment>
<protein>
    <submittedName>
        <fullName evidence="1">Uncharacterized protein</fullName>
    </submittedName>
</protein>
<evidence type="ECO:0000313" key="1">
    <source>
        <dbReference type="EMBL" id="OLQ02747.1"/>
    </source>
</evidence>
<reference evidence="1 2" key="1">
    <citation type="submission" date="2016-02" db="EMBL/GenBank/DDBJ databases">
        <title>Genome analysis of coral dinoflagellate symbionts highlights evolutionary adaptations to a symbiotic lifestyle.</title>
        <authorList>
            <person name="Aranda M."/>
            <person name="Li Y."/>
            <person name="Liew Y.J."/>
            <person name="Baumgarten S."/>
            <person name="Simakov O."/>
            <person name="Wilson M."/>
            <person name="Piel J."/>
            <person name="Ashoor H."/>
            <person name="Bougouffa S."/>
            <person name="Bajic V.B."/>
            <person name="Ryu T."/>
            <person name="Ravasi T."/>
            <person name="Bayer T."/>
            <person name="Micklem G."/>
            <person name="Kim H."/>
            <person name="Bhak J."/>
            <person name="Lajeunesse T.C."/>
            <person name="Voolstra C.R."/>
        </authorList>
    </citation>
    <scope>NUCLEOTIDE SEQUENCE [LARGE SCALE GENOMIC DNA]</scope>
    <source>
        <strain evidence="1 2">CCMP2467</strain>
    </source>
</reference>
<sequence length="282" mass="30602">MLSALVAAEPGALLHDLLEPHSRQALVAALAQVQSSSPAVPSRLVFKEGPVLYATFTGIKQDEDLTHAVAIGLEVRSLEGVQAQETSAWTYCLEQHLHGVLGLSNLLLSMVGLKPHKLQLNCLLSAAHQMLDQLQNVRRVRTLEPADPEPVDFVDLIDEVLFLVEASTDKAGMPIRKPGVEINSSIGKSYVPTAYNIVHNACRYTLSGTVTISGTHDREKPSEVGRGTEIVVTLRCTDEKPGISPISEAVFSLDQEVPFSRMYSTDRVGRTRPGSSNSSTLR</sequence>
<keyword evidence="2" id="KW-1185">Reference proteome</keyword>
<dbReference type="SUPFAM" id="SSF55874">
    <property type="entry name" value="ATPase domain of HSP90 chaperone/DNA topoisomerase II/histidine kinase"/>
    <property type="match status" value="1"/>
</dbReference>
<dbReference type="InterPro" id="IPR036890">
    <property type="entry name" value="HATPase_C_sf"/>
</dbReference>
<dbReference type="Proteomes" id="UP000186817">
    <property type="component" value="Unassembled WGS sequence"/>
</dbReference>
<dbReference type="EMBL" id="LSRX01000255">
    <property type="protein sequence ID" value="OLQ02747.1"/>
    <property type="molecule type" value="Genomic_DNA"/>
</dbReference>
<name>A0A1Q9E5P7_SYMMI</name>
<evidence type="ECO:0000313" key="2">
    <source>
        <dbReference type="Proteomes" id="UP000186817"/>
    </source>
</evidence>
<accession>A0A1Q9E5P7</accession>
<proteinExistence type="predicted"/>
<dbReference type="Gene3D" id="3.30.565.10">
    <property type="entry name" value="Histidine kinase-like ATPase, C-terminal domain"/>
    <property type="match status" value="1"/>
</dbReference>
<organism evidence="1 2">
    <name type="scientific">Symbiodinium microadriaticum</name>
    <name type="common">Dinoflagellate</name>
    <name type="synonym">Zooxanthella microadriatica</name>
    <dbReference type="NCBI Taxonomy" id="2951"/>
    <lineage>
        <taxon>Eukaryota</taxon>
        <taxon>Sar</taxon>
        <taxon>Alveolata</taxon>
        <taxon>Dinophyceae</taxon>
        <taxon>Suessiales</taxon>
        <taxon>Symbiodiniaceae</taxon>
        <taxon>Symbiodinium</taxon>
    </lineage>
</organism>